<reference evidence="9 10" key="2">
    <citation type="journal article" date="2017" name="Genome Announc.">
        <title>Draft Genome Sequences of Four Alkaliphilic Bacteria Belonging to the Anaerobacillus Genus.</title>
        <authorList>
            <person name="Bassil N.M."/>
            <person name="Lloyd J.R."/>
        </authorList>
    </citation>
    <scope>NUCLEOTIDE SEQUENCE [LARGE SCALE GENOMIC DNA]</scope>
    <source>
        <strain evidence="9 10">NB2006</strain>
    </source>
</reference>
<dbReference type="GO" id="GO:0009055">
    <property type="term" value="F:electron transfer activity"/>
    <property type="evidence" value="ECO:0007669"/>
    <property type="project" value="InterPro"/>
</dbReference>
<reference evidence="9" key="4">
    <citation type="submission" date="2020-10" db="EMBL/GenBank/DDBJ databases">
        <authorList>
            <person name="Bassil N.M."/>
            <person name="Lloyd J.R."/>
        </authorList>
    </citation>
    <scope>NUCLEOTIDE SEQUENCE</scope>
    <source>
        <strain evidence="9">NB2006</strain>
    </source>
</reference>
<feature type="domain" description="Cytochrome c" evidence="7">
    <location>
        <begin position="53"/>
        <end position="129"/>
    </location>
</feature>
<evidence type="ECO:0000259" key="7">
    <source>
        <dbReference type="PROSITE" id="PS51007"/>
    </source>
</evidence>
<evidence type="ECO:0000256" key="2">
    <source>
        <dbReference type="ARBA" id="ARBA00022723"/>
    </source>
</evidence>
<dbReference type="InterPro" id="IPR009056">
    <property type="entry name" value="Cyt_c-like_dom"/>
</dbReference>
<dbReference type="Gene3D" id="1.10.760.10">
    <property type="entry name" value="Cytochrome c-like domain"/>
    <property type="match status" value="1"/>
</dbReference>
<evidence type="ECO:0000256" key="1">
    <source>
        <dbReference type="ARBA" id="ARBA00022617"/>
    </source>
</evidence>
<feature type="transmembrane region" description="Helical" evidence="6">
    <location>
        <begin position="6"/>
        <end position="28"/>
    </location>
</feature>
<dbReference type="GO" id="GO:0005506">
    <property type="term" value="F:iron ion binding"/>
    <property type="evidence" value="ECO:0007669"/>
    <property type="project" value="InterPro"/>
</dbReference>
<organism evidence="8 10">
    <name type="scientific">Anaerobacillus isosaccharinicus</name>
    <dbReference type="NCBI Taxonomy" id="1532552"/>
    <lineage>
        <taxon>Bacteria</taxon>
        <taxon>Bacillati</taxon>
        <taxon>Bacillota</taxon>
        <taxon>Bacilli</taxon>
        <taxon>Bacillales</taxon>
        <taxon>Bacillaceae</taxon>
        <taxon>Anaerobacillus</taxon>
    </lineage>
</organism>
<evidence type="ECO:0000256" key="5">
    <source>
        <dbReference type="PIRSR" id="PIRSR000025-2"/>
    </source>
</evidence>
<proteinExistence type="predicted"/>
<reference evidence="8 10" key="1">
    <citation type="submission" date="2016-10" db="EMBL/GenBank/DDBJ databases">
        <title>Draft genome sequences of four alkaliphilic bacteria belonging to the Anaerobacillus genus.</title>
        <authorList>
            <person name="Bassil N.M."/>
            <person name="Lloyd J.R."/>
        </authorList>
    </citation>
    <scope>NUCLEOTIDE SEQUENCE [LARGE SCALE GENOMIC DNA]</scope>
    <source>
        <strain evidence="8 10">NB2006</strain>
    </source>
</reference>
<dbReference type="InterPro" id="IPR036909">
    <property type="entry name" value="Cyt_c-like_dom_sf"/>
</dbReference>
<evidence type="ECO:0000256" key="3">
    <source>
        <dbReference type="ARBA" id="ARBA00023004"/>
    </source>
</evidence>
<keyword evidence="6" id="KW-1133">Transmembrane helix</keyword>
<evidence type="ECO:0000313" key="9">
    <source>
        <dbReference type="EMBL" id="QOY36172.1"/>
    </source>
</evidence>
<dbReference type="RefSeq" id="WP_071317371.1">
    <property type="nucleotide sequence ID" value="NZ_CP063356.2"/>
</dbReference>
<protein>
    <submittedName>
        <fullName evidence="9">Cytochrome c</fullName>
    </submittedName>
</protein>
<evidence type="ECO:0000313" key="8">
    <source>
        <dbReference type="EMBL" id="OIJ14981.1"/>
    </source>
</evidence>
<evidence type="ECO:0000256" key="4">
    <source>
        <dbReference type="PIRSR" id="PIRSR000025-1"/>
    </source>
</evidence>
<dbReference type="SUPFAM" id="SSF46626">
    <property type="entry name" value="Cytochrome c"/>
    <property type="match status" value="1"/>
</dbReference>
<keyword evidence="1 4" id="KW-0349">Heme</keyword>
<dbReference type="EMBL" id="LQXD01000109">
    <property type="protein sequence ID" value="OIJ14981.1"/>
    <property type="molecule type" value="Genomic_DNA"/>
</dbReference>
<reference evidence="9 10" key="3">
    <citation type="journal article" date="2019" name="Int. J. Syst. Evol. Microbiol.">
        <title>Anaerobacillus isosaccharinicus sp. nov., an alkaliphilic bacterium which degrades isosaccharinic acid.</title>
        <authorList>
            <person name="Bassil N.M."/>
            <person name="Lloyd J.R."/>
        </authorList>
    </citation>
    <scope>NUCLEOTIDE SEQUENCE [LARGE SCALE GENOMIC DNA]</scope>
    <source>
        <strain evidence="9 10">NB2006</strain>
    </source>
</reference>
<dbReference type="GO" id="GO:0020037">
    <property type="term" value="F:heme binding"/>
    <property type="evidence" value="ECO:0007669"/>
    <property type="project" value="InterPro"/>
</dbReference>
<dbReference type="OrthoDB" id="7933886at2"/>
<feature type="binding site" description="axial binding residue" evidence="5">
    <location>
        <position position="108"/>
    </location>
    <ligand>
        <name>heme c</name>
        <dbReference type="ChEBI" id="CHEBI:61717"/>
    </ligand>
    <ligandPart>
        <name>Fe</name>
        <dbReference type="ChEBI" id="CHEBI:18248"/>
    </ligandPart>
</feature>
<dbReference type="Pfam" id="PF13442">
    <property type="entry name" value="Cytochrome_CBB3"/>
    <property type="match status" value="1"/>
</dbReference>
<feature type="binding site" description="axial binding residue" evidence="5">
    <location>
        <position position="70"/>
    </location>
    <ligand>
        <name>heme c</name>
        <dbReference type="ChEBI" id="CHEBI:61717"/>
    </ligand>
    <ligandPart>
        <name>Fe</name>
        <dbReference type="ChEBI" id="CHEBI:18248"/>
    </ligandPart>
</feature>
<dbReference type="EMBL" id="CP063356">
    <property type="protein sequence ID" value="QOY36172.1"/>
    <property type="molecule type" value="Genomic_DNA"/>
</dbReference>
<accession>A0A1S2LR45</accession>
<dbReference type="KEGG" id="aia:AWH56_000280"/>
<dbReference type="GO" id="GO:0016020">
    <property type="term" value="C:membrane"/>
    <property type="evidence" value="ECO:0007669"/>
    <property type="project" value="InterPro"/>
</dbReference>
<keyword evidence="6" id="KW-0812">Transmembrane</keyword>
<name>A0A1S2LR45_9BACI</name>
<evidence type="ECO:0000256" key="6">
    <source>
        <dbReference type="SAM" id="Phobius"/>
    </source>
</evidence>
<keyword evidence="10" id="KW-1185">Reference proteome</keyword>
<feature type="binding site" description="covalent" evidence="4">
    <location>
        <position position="66"/>
    </location>
    <ligand>
        <name>heme c</name>
        <dbReference type="ChEBI" id="CHEBI:61717"/>
    </ligand>
</feature>
<keyword evidence="6" id="KW-0472">Membrane</keyword>
<dbReference type="AlphaFoldDB" id="A0A1S2LR45"/>
<keyword evidence="2 5" id="KW-0479">Metal-binding</keyword>
<feature type="binding site" description="covalent" evidence="4">
    <location>
        <position position="69"/>
    </location>
    <ligand>
        <name>heme c</name>
        <dbReference type="ChEBI" id="CHEBI:61717"/>
    </ligand>
</feature>
<sequence length="130" mass="13547">MRGKPLYGYAAIAVVGLTLMLVLSFVGVNEKNARLALEGEGEQPPQQTVDTTDPMALGEQAYKSTCIGCHGGNFDGPMGNLNGLGDRHSKDDIINIIVQGGGADYPGMPPGLVDADKAAAIAEYLLEATK</sequence>
<evidence type="ECO:0000313" key="10">
    <source>
        <dbReference type="Proteomes" id="UP000180175"/>
    </source>
</evidence>
<comment type="PTM">
    <text evidence="4">Binds 1 heme c group covalently per subunit.</text>
</comment>
<dbReference type="InterPro" id="IPR012218">
    <property type="entry name" value="Cyt_c_BACSU-c550-type"/>
</dbReference>
<dbReference type="PIRSF" id="PIRSF000025">
    <property type="entry name" value="Cytc_Bsub_c550"/>
    <property type="match status" value="1"/>
</dbReference>
<dbReference type="Proteomes" id="UP000180175">
    <property type="component" value="Chromosome"/>
</dbReference>
<gene>
    <name evidence="9" type="ORF">AWH56_000280</name>
    <name evidence="8" type="ORF">AWH56_12250</name>
</gene>
<dbReference type="PROSITE" id="PS51007">
    <property type="entry name" value="CYTC"/>
    <property type="match status" value="1"/>
</dbReference>
<keyword evidence="3 5" id="KW-0408">Iron</keyword>